<dbReference type="Proteomes" id="UP000236319">
    <property type="component" value="Unassembled WGS sequence"/>
</dbReference>
<dbReference type="RefSeq" id="XP_028865084.1">
    <property type="nucleotide sequence ID" value="XM_029009251.1"/>
</dbReference>
<protein>
    <submittedName>
        <fullName evidence="1">Uncharacterized protein</fullName>
    </submittedName>
</protein>
<evidence type="ECO:0000313" key="1">
    <source>
        <dbReference type="EMBL" id="GBE58841.1"/>
    </source>
</evidence>
<dbReference type="EMBL" id="BDSA01000001">
    <property type="protein sequence ID" value="GBE58841.1"/>
    <property type="molecule type" value="Genomic_DNA"/>
</dbReference>
<name>A0A2H6K774_9APIC</name>
<dbReference type="AlphaFoldDB" id="A0A2H6K774"/>
<dbReference type="OrthoDB" id="366618at2759"/>
<dbReference type="VEuPathDB" id="PiroplasmaDB:BOVATA_003340"/>
<accession>A0A2H6K774</accession>
<sequence length="251" mass="28509">MVYNSLTEAPRNLKECFDWLVALNGSSKFNTQALGFAVYNFLVDKPVGTLLIPSLEKVKRLSKEFLEQKELKNRPYVEELLSKYKEPVNKQSRSIKHFLGDYESDYKNVVKRSGVKPDDIAENVARIASSSKMSVMLIGTPDQYESAYSSEATWDASCSKDPEACAVIFVGIAPMLYAGLQSLWDETTPKFSGSETPIETNRMGKLMKALGFTEPEYRGDTSRSHVRRAVRFMHQYVLEDIYDLAGFWAFY</sequence>
<keyword evidence="2" id="KW-1185">Reference proteome</keyword>
<organism evidence="1 2">
    <name type="scientific">Babesia ovata</name>
    <dbReference type="NCBI Taxonomy" id="189622"/>
    <lineage>
        <taxon>Eukaryota</taxon>
        <taxon>Sar</taxon>
        <taxon>Alveolata</taxon>
        <taxon>Apicomplexa</taxon>
        <taxon>Aconoidasida</taxon>
        <taxon>Piroplasmida</taxon>
        <taxon>Babesiidae</taxon>
        <taxon>Babesia</taxon>
    </lineage>
</organism>
<gene>
    <name evidence="1" type="ORF">BOVATA_003340</name>
</gene>
<reference evidence="1 2" key="1">
    <citation type="journal article" date="2017" name="BMC Genomics">
        <title>Whole-genome assembly of Babesia ovata and comparative genomics between closely related pathogens.</title>
        <authorList>
            <person name="Yamagishi J."/>
            <person name="Asada M."/>
            <person name="Hakimi H."/>
            <person name="Tanaka T.Q."/>
            <person name="Sugimoto C."/>
            <person name="Kawazu S."/>
        </authorList>
    </citation>
    <scope>NUCLEOTIDE SEQUENCE [LARGE SCALE GENOMIC DNA]</scope>
    <source>
        <strain evidence="1 2">Miyake</strain>
    </source>
</reference>
<evidence type="ECO:0000313" key="2">
    <source>
        <dbReference type="Proteomes" id="UP000236319"/>
    </source>
</evidence>
<proteinExistence type="predicted"/>
<comment type="caution">
    <text evidence="1">The sequence shown here is derived from an EMBL/GenBank/DDBJ whole genome shotgun (WGS) entry which is preliminary data.</text>
</comment>
<dbReference type="GeneID" id="39872611"/>